<proteinExistence type="predicted"/>
<name>A0A8I0P0K7_9ACTN</name>
<sequence length="94" mass="10029">MSLDAKTLDVFISVPTNTAETRRAAALHVASKAVDKADATQLLAALGLLPRAHPAVLRADEHGMRGWRFGCRCTVCRKAKSDDNRRSAKNGGAA</sequence>
<accession>A0A8I0P0K7</accession>
<evidence type="ECO:0000313" key="1">
    <source>
        <dbReference type="EMBL" id="MBE1597148.1"/>
    </source>
</evidence>
<dbReference type="GeneID" id="86827853"/>
<keyword evidence="2" id="KW-1185">Reference proteome</keyword>
<organism evidence="1 2">
    <name type="scientific">Streptomyces stelliscabiei</name>
    <dbReference type="NCBI Taxonomy" id="146820"/>
    <lineage>
        <taxon>Bacteria</taxon>
        <taxon>Bacillati</taxon>
        <taxon>Actinomycetota</taxon>
        <taxon>Actinomycetes</taxon>
        <taxon>Kitasatosporales</taxon>
        <taxon>Streptomycetaceae</taxon>
        <taxon>Streptomyces</taxon>
    </lineage>
</organism>
<reference evidence="1 2" key="1">
    <citation type="submission" date="2020-10" db="EMBL/GenBank/DDBJ databases">
        <title>Sequencing the genomes of 1000 actinobacteria strains.</title>
        <authorList>
            <person name="Klenk H.-P."/>
        </authorList>
    </citation>
    <scope>NUCLEOTIDE SEQUENCE [LARGE SCALE GENOMIC DNA]</scope>
    <source>
        <strain evidence="1 2">DSM 41803</strain>
    </source>
</reference>
<dbReference type="EMBL" id="JADBGF010000001">
    <property type="protein sequence ID" value="MBE1597148.1"/>
    <property type="molecule type" value="Genomic_DNA"/>
</dbReference>
<protein>
    <submittedName>
        <fullName evidence="1">Uncharacterized protein</fullName>
    </submittedName>
</protein>
<dbReference type="RefSeq" id="WP_046916305.1">
    <property type="nucleotide sequence ID" value="NZ_JADBGF010000001.1"/>
</dbReference>
<dbReference type="AlphaFoldDB" id="A0A8I0P0K7"/>
<comment type="caution">
    <text evidence="1">The sequence shown here is derived from an EMBL/GenBank/DDBJ whole genome shotgun (WGS) entry which is preliminary data.</text>
</comment>
<dbReference type="Proteomes" id="UP000629287">
    <property type="component" value="Unassembled WGS sequence"/>
</dbReference>
<gene>
    <name evidence="1" type="ORF">H4687_003277</name>
</gene>
<evidence type="ECO:0000313" key="2">
    <source>
        <dbReference type="Proteomes" id="UP000629287"/>
    </source>
</evidence>